<accession>A1K345</accession>
<dbReference type="EMBL" id="AM406670">
    <property type="protein sequence ID" value="CAL93250.1"/>
    <property type="molecule type" value="Genomic_DNA"/>
</dbReference>
<evidence type="ECO:0008006" key="4">
    <source>
        <dbReference type="Google" id="ProtNLM"/>
    </source>
</evidence>
<name>A1K345_AZOSB</name>
<feature type="coiled-coil region" evidence="1">
    <location>
        <begin position="5"/>
        <end position="46"/>
    </location>
</feature>
<keyword evidence="3" id="KW-1185">Reference proteome</keyword>
<dbReference type="KEGG" id="aoa:dqs_0702"/>
<keyword evidence="1" id="KW-0175">Coiled coil</keyword>
<evidence type="ECO:0000313" key="2">
    <source>
        <dbReference type="EMBL" id="CAL93250.1"/>
    </source>
</evidence>
<dbReference type="OrthoDB" id="9181920at2"/>
<evidence type="ECO:0000256" key="1">
    <source>
        <dbReference type="SAM" id="Coils"/>
    </source>
</evidence>
<dbReference type="KEGG" id="azo:azo0633"/>
<dbReference type="RefSeq" id="WP_011764368.1">
    <property type="nucleotide sequence ID" value="NC_008702.1"/>
</dbReference>
<dbReference type="STRING" id="62928.azo0633"/>
<protein>
    <recommendedName>
        <fullName evidence="4">Cell division protein ZapB</fullName>
    </recommendedName>
</protein>
<dbReference type="HOGENOM" id="CLU_175555_3_3_4"/>
<evidence type="ECO:0000313" key="3">
    <source>
        <dbReference type="Proteomes" id="UP000002588"/>
    </source>
</evidence>
<sequence length="64" mass="7155">MDADLTHLEAQLEQLISLYTGLKAENRDLRARVVKLESDNRALADKVSYATSKIEAVLEQLPEA</sequence>
<dbReference type="eggNOG" id="ENOG5033A0Q">
    <property type="taxonomic scope" value="Bacteria"/>
</dbReference>
<proteinExistence type="predicted"/>
<dbReference type="AlphaFoldDB" id="A1K345"/>
<dbReference type="Proteomes" id="UP000002588">
    <property type="component" value="Chromosome"/>
</dbReference>
<organism evidence="2 3">
    <name type="scientific">Azoarcus sp. (strain BH72)</name>
    <dbReference type="NCBI Taxonomy" id="418699"/>
    <lineage>
        <taxon>Bacteria</taxon>
        <taxon>Pseudomonadati</taxon>
        <taxon>Pseudomonadota</taxon>
        <taxon>Betaproteobacteria</taxon>
        <taxon>Rhodocyclales</taxon>
        <taxon>Zoogloeaceae</taxon>
        <taxon>Azoarcus</taxon>
    </lineage>
</organism>
<reference evidence="2 3" key="1">
    <citation type="journal article" date="2006" name="Nat. Biotechnol.">
        <title>Complete genome of the mutualistic, N2-fixing grass endophyte Azoarcus sp. strain BH72.</title>
        <authorList>
            <person name="Krause A."/>
            <person name="Ramakumar A."/>
            <person name="Bartels D."/>
            <person name="Battistoni F."/>
            <person name="Bekel T."/>
            <person name="Boch J."/>
            <person name="Boehm M."/>
            <person name="Friedrich F."/>
            <person name="Hurek T."/>
            <person name="Krause L."/>
            <person name="Linke B."/>
            <person name="McHardy A.C."/>
            <person name="Sarkar A."/>
            <person name="Schneiker S."/>
            <person name="Syed A.A."/>
            <person name="Thauer R."/>
            <person name="Vorhoelter F.-J."/>
            <person name="Weidner S."/>
            <person name="Puehler A."/>
            <person name="Reinhold-Hurek B."/>
            <person name="Kaiser O."/>
            <person name="Goesmann A."/>
        </authorList>
    </citation>
    <scope>NUCLEOTIDE SEQUENCE [LARGE SCALE GENOMIC DNA]</scope>
    <source>
        <strain evidence="2 3">BH72</strain>
    </source>
</reference>
<gene>
    <name evidence="2" type="ordered locus">azo0633</name>
</gene>